<dbReference type="RefSeq" id="XP_031024931.1">
    <property type="nucleotide sequence ID" value="XM_031169094.1"/>
</dbReference>
<dbReference type="EMBL" id="QEAO01000016">
    <property type="protein sequence ID" value="TPX34089.1"/>
    <property type="molecule type" value="Genomic_DNA"/>
</dbReference>
<dbReference type="AlphaFoldDB" id="A0A507C4Q1"/>
<dbReference type="GeneID" id="42004391"/>
<dbReference type="Proteomes" id="UP000319731">
    <property type="component" value="Unassembled WGS sequence"/>
</dbReference>
<keyword evidence="2" id="KW-1185">Reference proteome</keyword>
<evidence type="ECO:0000313" key="2">
    <source>
        <dbReference type="Proteomes" id="UP000319731"/>
    </source>
</evidence>
<dbReference type="OrthoDB" id="425354at2759"/>
<comment type="caution">
    <text evidence="1">The sequence shown here is derived from an EMBL/GenBank/DDBJ whole genome shotgun (WGS) entry which is preliminary data.</text>
</comment>
<evidence type="ECO:0000313" key="1">
    <source>
        <dbReference type="EMBL" id="TPX34089.1"/>
    </source>
</evidence>
<organism evidence="1 2">
    <name type="scientific">Synchytrium microbalum</name>
    <dbReference type="NCBI Taxonomy" id="1806994"/>
    <lineage>
        <taxon>Eukaryota</taxon>
        <taxon>Fungi</taxon>
        <taxon>Fungi incertae sedis</taxon>
        <taxon>Chytridiomycota</taxon>
        <taxon>Chytridiomycota incertae sedis</taxon>
        <taxon>Chytridiomycetes</taxon>
        <taxon>Synchytriales</taxon>
        <taxon>Synchytriaceae</taxon>
        <taxon>Synchytrium</taxon>
    </lineage>
</organism>
<name>A0A507C4Q1_9FUNG</name>
<protein>
    <submittedName>
        <fullName evidence="1">Uncharacterized protein</fullName>
    </submittedName>
</protein>
<gene>
    <name evidence="1" type="ORF">SmJEL517_g03166</name>
</gene>
<proteinExistence type="predicted"/>
<reference evidence="1 2" key="1">
    <citation type="journal article" date="2019" name="Sci. Rep.">
        <title>Comparative genomics of chytrid fungi reveal insights into the obligate biotrophic and pathogenic lifestyle of Synchytrium endobioticum.</title>
        <authorList>
            <person name="van de Vossenberg B.T.L.H."/>
            <person name="Warris S."/>
            <person name="Nguyen H.D.T."/>
            <person name="van Gent-Pelzer M.P.E."/>
            <person name="Joly D.L."/>
            <person name="van de Geest H.C."/>
            <person name="Bonants P.J.M."/>
            <person name="Smith D.S."/>
            <person name="Levesque C.A."/>
            <person name="van der Lee T.A.J."/>
        </authorList>
    </citation>
    <scope>NUCLEOTIDE SEQUENCE [LARGE SCALE GENOMIC DNA]</scope>
    <source>
        <strain evidence="1 2">JEL517</strain>
    </source>
</reference>
<accession>A0A507C4Q1</accession>
<sequence>MTVSFNGKWVEDKETSTPYQDVLEAQGVSWALRQVSSNDDFVVLIIKLLTVQYTITDTGTTLESIDTQGTKELATLDNEWVERKHPIFGPYKDRMARLSDSVVSIETSSDRGWAVKGEWRVEENGTVLIREYEFTSPTLNKLVRLVYKKQE</sequence>